<gene>
    <name evidence="1" type="ORF">ACJIZ3_016461</name>
</gene>
<accession>A0ABD3RQP8</accession>
<proteinExistence type="predicted"/>
<evidence type="ECO:0000313" key="1">
    <source>
        <dbReference type="EMBL" id="KAL3815193.1"/>
    </source>
</evidence>
<organism evidence="1 2">
    <name type="scientific">Penstemon smallii</name>
    <dbReference type="NCBI Taxonomy" id="265156"/>
    <lineage>
        <taxon>Eukaryota</taxon>
        <taxon>Viridiplantae</taxon>
        <taxon>Streptophyta</taxon>
        <taxon>Embryophyta</taxon>
        <taxon>Tracheophyta</taxon>
        <taxon>Spermatophyta</taxon>
        <taxon>Magnoliopsida</taxon>
        <taxon>eudicotyledons</taxon>
        <taxon>Gunneridae</taxon>
        <taxon>Pentapetalae</taxon>
        <taxon>asterids</taxon>
        <taxon>lamiids</taxon>
        <taxon>Lamiales</taxon>
        <taxon>Plantaginaceae</taxon>
        <taxon>Cheloneae</taxon>
        <taxon>Penstemon</taxon>
    </lineage>
</organism>
<evidence type="ECO:0000313" key="2">
    <source>
        <dbReference type="Proteomes" id="UP001634393"/>
    </source>
</evidence>
<dbReference type="AlphaFoldDB" id="A0ABD3RQP8"/>
<comment type="caution">
    <text evidence="1">The sequence shown here is derived from an EMBL/GenBank/DDBJ whole genome shotgun (WGS) entry which is preliminary data.</text>
</comment>
<name>A0ABD3RQP8_9LAMI</name>
<protein>
    <submittedName>
        <fullName evidence="1">Uncharacterized protein</fullName>
    </submittedName>
</protein>
<keyword evidence="2" id="KW-1185">Reference proteome</keyword>
<reference evidence="1 2" key="1">
    <citation type="submission" date="2024-12" db="EMBL/GenBank/DDBJ databases">
        <title>The unique morphological basis and parallel evolutionary history of personate flowers in Penstemon.</title>
        <authorList>
            <person name="Depatie T.H."/>
            <person name="Wessinger C.A."/>
        </authorList>
    </citation>
    <scope>NUCLEOTIDE SEQUENCE [LARGE SCALE GENOMIC DNA]</scope>
    <source>
        <strain evidence="1">WTNN_2</strain>
        <tissue evidence="1">Leaf</tissue>
    </source>
</reference>
<dbReference type="EMBL" id="JBJXBP010000008">
    <property type="protein sequence ID" value="KAL3815193.1"/>
    <property type="molecule type" value="Genomic_DNA"/>
</dbReference>
<dbReference type="Proteomes" id="UP001634393">
    <property type="component" value="Unassembled WGS sequence"/>
</dbReference>
<sequence>MGLFEEMTLNEYAHLKCLYTYSFISYKTKLITGEPVERVDLREGGCTLGLGGEMGLLISGADFERGIGGLGIEELRLEGLFLLTRRRNCAMRDMKRVSSSSTKCK</sequence>